<proteinExistence type="predicted"/>
<reference evidence="3" key="1">
    <citation type="submission" date="2015-01" db="EMBL/GenBank/DDBJ databases">
        <authorList>
            <person name="Aksoy S."/>
            <person name="Warren W."/>
            <person name="Wilson R.K."/>
        </authorList>
    </citation>
    <scope>NUCLEOTIDE SEQUENCE [LARGE SCALE GENOMIC DNA]</scope>
    <source>
        <strain evidence="3">IAEA</strain>
    </source>
</reference>
<dbReference type="EnsemblMetazoa" id="GPPI025944-RA">
    <property type="protein sequence ID" value="GPPI025944-PA"/>
    <property type="gene ID" value="GPPI025944"/>
</dbReference>
<keyword evidence="3" id="KW-1185">Reference proteome</keyword>
<sequence>MSTARTSICGILCFIALKKIIVQRTLQMRNALFMGVILGLLEPSAIAFRNLERPPNDDDYESHQTMCNMVIYMVGIYLLCSGDYMREELKKKHALTHTIIAWYYKKRIHSLYVYLCLCLGLLVVVVVLVVLSLIFRTKMSYAELTNNNADNIRIQFLLYFISVLNIATAAYISVTFSFFYMLLSVF</sequence>
<feature type="transmembrane region" description="Helical" evidence="1">
    <location>
        <begin position="111"/>
        <end position="136"/>
    </location>
</feature>
<accession>A0A1B0BCR7</accession>
<evidence type="ECO:0000256" key="1">
    <source>
        <dbReference type="SAM" id="Phobius"/>
    </source>
</evidence>
<keyword evidence="1" id="KW-0812">Transmembrane</keyword>
<dbReference type="EMBL" id="JXJN01012088">
    <property type="status" value="NOT_ANNOTATED_CDS"/>
    <property type="molecule type" value="Genomic_DNA"/>
</dbReference>
<dbReference type="VEuPathDB" id="VectorBase:GPPI025944"/>
<keyword evidence="1" id="KW-1133">Transmembrane helix</keyword>
<dbReference type="AlphaFoldDB" id="A0A1B0BCR7"/>
<dbReference type="Proteomes" id="UP000092460">
    <property type="component" value="Unassembled WGS sequence"/>
</dbReference>
<evidence type="ECO:0000313" key="3">
    <source>
        <dbReference type="Proteomes" id="UP000092460"/>
    </source>
</evidence>
<name>A0A1B0BCR7_9MUSC</name>
<reference evidence="2" key="2">
    <citation type="submission" date="2020-05" db="UniProtKB">
        <authorList>
            <consortium name="EnsemblMetazoa"/>
        </authorList>
    </citation>
    <scope>IDENTIFICATION</scope>
    <source>
        <strain evidence="2">IAEA</strain>
    </source>
</reference>
<feature type="transmembrane region" description="Helical" evidence="1">
    <location>
        <begin position="156"/>
        <end position="183"/>
    </location>
</feature>
<keyword evidence="1" id="KW-0472">Membrane</keyword>
<protein>
    <submittedName>
        <fullName evidence="2">Uncharacterized protein</fullName>
    </submittedName>
</protein>
<organism evidence="2 3">
    <name type="scientific">Glossina palpalis gambiensis</name>
    <dbReference type="NCBI Taxonomy" id="67801"/>
    <lineage>
        <taxon>Eukaryota</taxon>
        <taxon>Metazoa</taxon>
        <taxon>Ecdysozoa</taxon>
        <taxon>Arthropoda</taxon>
        <taxon>Hexapoda</taxon>
        <taxon>Insecta</taxon>
        <taxon>Pterygota</taxon>
        <taxon>Neoptera</taxon>
        <taxon>Endopterygota</taxon>
        <taxon>Diptera</taxon>
        <taxon>Brachycera</taxon>
        <taxon>Muscomorpha</taxon>
        <taxon>Hippoboscoidea</taxon>
        <taxon>Glossinidae</taxon>
        <taxon>Glossina</taxon>
    </lineage>
</organism>
<feature type="transmembrane region" description="Helical" evidence="1">
    <location>
        <begin position="31"/>
        <end position="49"/>
    </location>
</feature>
<evidence type="ECO:0000313" key="2">
    <source>
        <dbReference type="EnsemblMetazoa" id="GPPI025944-PA"/>
    </source>
</evidence>